<evidence type="ECO:0000313" key="2">
    <source>
        <dbReference type="EMBL" id="QHU23097.1"/>
    </source>
</evidence>
<organism evidence="2">
    <name type="scientific">viral metagenome</name>
    <dbReference type="NCBI Taxonomy" id="1070528"/>
    <lineage>
        <taxon>unclassified sequences</taxon>
        <taxon>metagenomes</taxon>
        <taxon>organismal metagenomes</taxon>
    </lineage>
</organism>
<dbReference type="EMBL" id="MN741023">
    <property type="protein sequence ID" value="QHU23097.1"/>
    <property type="molecule type" value="Genomic_DNA"/>
</dbReference>
<dbReference type="Pfam" id="PF19150">
    <property type="entry name" value="DUF5832"/>
    <property type="match status" value="1"/>
</dbReference>
<accession>A0A6C0L2L0</accession>
<protein>
    <submittedName>
        <fullName evidence="2">Uncharacterized protein</fullName>
    </submittedName>
</protein>
<evidence type="ECO:0000256" key="1">
    <source>
        <dbReference type="SAM" id="MobiDB-lite"/>
    </source>
</evidence>
<feature type="compositionally biased region" description="Acidic residues" evidence="1">
    <location>
        <begin position="205"/>
        <end position="218"/>
    </location>
</feature>
<feature type="region of interest" description="Disordered" evidence="1">
    <location>
        <begin position="188"/>
        <end position="232"/>
    </location>
</feature>
<dbReference type="InterPro" id="IPR043872">
    <property type="entry name" value="DUF5832"/>
</dbReference>
<proteinExistence type="predicted"/>
<feature type="compositionally biased region" description="Basic and acidic residues" evidence="1">
    <location>
        <begin position="188"/>
        <end position="204"/>
    </location>
</feature>
<reference evidence="2" key="1">
    <citation type="journal article" date="2020" name="Nature">
        <title>Giant virus diversity and host interactions through global metagenomics.</title>
        <authorList>
            <person name="Schulz F."/>
            <person name="Roux S."/>
            <person name="Paez-Espino D."/>
            <person name="Jungbluth S."/>
            <person name="Walsh D.A."/>
            <person name="Denef V.J."/>
            <person name="McMahon K.D."/>
            <person name="Konstantinidis K.T."/>
            <person name="Eloe-Fadrosh E.A."/>
            <person name="Kyrpides N.C."/>
            <person name="Woyke T."/>
        </authorList>
    </citation>
    <scope>NUCLEOTIDE SEQUENCE</scope>
    <source>
        <strain evidence="2">GVMAG-S-ERX555907-63</strain>
    </source>
</reference>
<name>A0A6C0L2L0_9ZZZZ</name>
<dbReference type="AlphaFoldDB" id="A0A6C0L2L0"/>
<sequence length="232" mass="27001">MNNIHMATFGTQESVDETDYLEVDQALPGQNFCCLSFLSPDKVLESKDKFIMKKFIESLEDKEGNISIKTSEFNTKFEDFQSIKGQEMEELFHKEGGFQTSMRGVKVRGVYNSYEEASKRAQNLQRLDRSFHVFVGQVGYWLPWDPNADNVEEQEYLEKELNELMKNYKNNQIQRDLFYSEQIEKQKQEAAKQTAEKKEGLEKLEEIEEIEEIEETGVEETKESSEPLSASV</sequence>